<proteinExistence type="predicted"/>
<accession>A0A8D8WEY8</accession>
<evidence type="ECO:0000259" key="2">
    <source>
        <dbReference type="Pfam" id="PF16087"/>
    </source>
</evidence>
<dbReference type="Pfam" id="PF16087">
    <property type="entry name" value="DUF4817"/>
    <property type="match status" value="1"/>
</dbReference>
<feature type="compositionally biased region" description="Basic and acidic residues" evidence="1">
    <location>
        <begin position="113"/>
        <end position="123"/>
    </location>
</feature>
<dbReference type="InterPro" id="IPR032135">
    <property type="entry name" value="DUF4817"/>
</dbReference>
<feature type="region of interest" description="Disordered" evidence="1">
    <location>
        <begin position="83"/>
        <end position="123"/>
    </location>
</feature>
<protein>
    <recommendedName>
        <fullName evidence="2">DUF4817 domain-containing protein</fullName>
    </recommendedName>
</protein>
<evidence type="ECO:0000256" key="1">
    <source>
        <dbReference type="SAM" id="MobiDB-lite"/>
    </source>
</evidence>
<dbReference type="AlphaFoldDB" id="A0A8D8WEY8"/>
<dbReference type="EMBL" id="HBUF01181572">
    <property type="protein sequence ID" value="CAG6655474.1"/>
    <property type="molecule type" value="Transcribed_RNA"/>
</dbReference>
<name>A0A8D8WEY8_9HEMI</name>
<reference evidence="3" key="1">
    <citation type="submission" date="2021-05" db="EMBL/GenBank/DDBJ databases">
        <authorList>
            <person name="Alioto T."/>
            <person name="Alioto T."/>
            <person name="Gomez Garrido J."/>
        </authorList>
    </citation>
    <scope>NUCLEOTIDE SEQUENCE</scope>
</reference>
<feature type="domain" description="DUF4817" evidence="2">
    <location>
        <begin position="49"/>
        <end position="87"/>
    </location>
</feature>
<sequence length="123" mass="14233">MYRSNDPIGFLSHFFRSQYYLNPKFEICDLNTCRTCTDKSWNTLFLTNSRSVTLTQRALHRRFPGRKTPTAKTLRRFAACLEETGSTRDQTSLGRPRTGRTAENNISIVTADVQEHPETTTRR</sequence>
<evidence type="ECO:0000313" key="3">
    <source>
        <dbReference type="EMBL" id="CAG6655474.1"/>
    </source>
</evidence>
<organism evidence="3">
    <name type="scientific">Cacopsylla melanoneura</name>
    <dbReference type="NCBI Taxonomy" id="428564"/>
    <lineage>
        <taxon>Eukaryota</taxon>
        <taxon>Metazoa</taxon>
        <taxon>Ecdysozoa</taxon>
        <taxon>Arthropoda</taxon>
        <taxon>Hexapoda</taxon>
        <taxon>Insecta</taxon>
        <taxon>Pterygota</taxon>
        <taxon>Neoptera</taxon>
        <taxon>Paraneoptera</taxon>
        <taxon>Hemiptera</taxon>
        <taxon>Sternorrhyncha</taxon>
        <taxon>Psylloidea</taxon>
        <taxon>Psyllidae</taxon>
        <taxon>Psyllinae</taxon>
        <taxon>Cacopsylla</taxon>
    </lineage>
</organism>